<keyword evidence="2" id="KW-0808">Transferase</keyword>
<evidence type="ECO:0000313" key="5">
    <source>
        <dbReference type="Proteomes" id="UP000602532"/>
    </source>
</evidence>
<comment type="caution">
    <text evidence="4">The sequence shown here is derived from an EMBL/GenBank/DDBJ whole genome shotgun (WGS) entry which is preliminary data.</text>
</comment>
<gene>
    <name evidence="4" type="ORF">H9622_01385</name>
</gene>
<dbReference type="SUPFAM" id="SSF53756">
    <property type="entry name" value="UDP-Glycosyltransferase/glycogen phosphorylase"/>
    <property type="match status" value="1"/>
</dbReference>
<protein>
    <recommendedName>
        <fullName evidence="3">Glycosyltransferase subfamily 4-like N-terminal domain-containing protein</fullName>
    </recommendedName>
</protein>
<keyword evidence="5" id="KW-1185">Reference proteome</keyword>
<proteinExistence type="predicted"/>
<dbReference type="RefSeq" id="WP_191763535.1">
    <property type="nucleotide sequence ID" value="NZ_JACSPM010000001.1"/>
</dbReference>
<sequence>MRIAISAVQFSNDRPIGSKRPRALAQLLAERGHDVTVFTPWTEPHETAPVPPGVTVRTLPPYPSAAREQQSASLWRRALLFAFVAPTVPRATVLSSPRLSRLFGIGADRRESAFEELNKRRKLTVDRVRSLLDARRWASQAGDQLTASETTGFDAILSTYAPFGSLIFGRLLARRNQGSTWVSDIRDAMVVPSILWTGRVVMAFQERKAIREASTITVVSEGVKHSILEQRANRRFADAIVVLPNGFLDRDQRADRAAAEPAAAGPAPLRIGYTGQIYAEGRDATPLFRAIDAIRQGHPATRVEVHYAGNQGHLMTAFAATFGLEDLVVDHGMLSHAQAVELQDSMDLLLVLSWNRRNSQGIISGKFGEYLAAEKPILALVTGDLAGAELSSLVRTMNVGHAWEEASGDDAQKKLTEFLHGAVRAREAGEPLAYEPDEDERATFDYETITSRFERLLAPGRDGDRPDSSRR</sequence>
<name>A0ABR8WZY2_9MICO</name>
<accession>A0ABR8WZY2</accession>
<feature type="domain" description="Glycosyltransferase subfamily 4-like N-terminal" evidence="3">
    <location>
        <begin position="20"/>
        <end position="246"/>
    </location>
</feature>
<keyword evidence="1" id="KW-0328">Glycosyltransferase</keyword>
<organism evidence="4 5">
    <name type="scientific">Microbacterium gallinarum</name>
    <dbReference type="NCBI Taxonomy" id="2762209"/>
    <lineage>
        <taxon>Bacteria</taxon>
        <taxon>Bacillati</taxon>
        <taxon>Actinomycetota</taxon>
        <taxon>Actinomycetes</taxon>
        <taxon>Micrococcales</taxon>
        <taxon>Microbacteriaceae</taxon>
        <taxon>Microbacterium</taxon>
    </lineage>
</organism>
<dbReference type="InterPro" id="IPR028098">
    <property type="entry name" value="Glyco_trans_4-like_N"/>
</dbReference>
<evidence type="ECO:0000313" key="4">
    <source>
        <dbReference type="EMBL" id="MBD8022241.1"/>
    </source>
</evidence>
<dbReference type="Pfam" id="PF13579">
    <property type="entry name" value="Glyco_trans_4_4"/>
    <property type="match status" value="1"/>
</dbReference>
<evidence type="ECO:0000256" key="1">
    <source>
        <dbReference type="ARBA" id="ARBA00022676"/>
    </source>
</evidence>
<dbReference type="Gene3D" id="3.40.50.2000">
    <property type="entry name" value="Glycogen Phosphorylase B"/>
    <property type="match status" value="2"/>
</dbReference>
<evidence type="ECO:0000256" key="2">
    <source>
        <dbReference type="ARBA" id="ARBA00022679"/>
    </source>
</evidence>
<dbReference type="EMBL" id="JACSPM010000001">
    <property type="protein sequence ID" value="MBD8022241.1"/>
    <property type="molecule type" value="Genomic_DNA"/>
</dbReference>
<reference evidence="4 5" key="1">
    <citation type="submission" date="2020-08" db="EMBL/GenBank/DDBJ databases">
        <title>A Genomic Blueprint of the Chicken Gut Microbiome.</title>
        <authorList>
            <person name="Gilroy R."/>
            <person name="Ravi A."/>
            <person name="Getino M."/>
            <person name="Pursley I."/>
            <person name="Horton D.L."/>
            <person name="Alikhan N.-F."/>
            <person name="Baker D."/>
            <person name="Gharbi K."/>
            <person name="Hall N."/>
            <person name="Watson M."/>
            <person name="Adriaenssens E.M."/>
            <person name="Foster-Nyarko E."/>
            <person name="Jarju S."/>
            <person name="Secka A."/>
            <person name="Antonio M."/>
            <person name="Oren A."/>
            <person name="Chaudhuri R."/>
            <person name="La Ragione R.M."/>
            <person name="Hildebrand F."/>
            <person name="Pallen M.J."/>
        </authorList>
    </citation>
    <scope>NUCLEOTIDE SEQUENCE [LARGE SCALE GENOMIC DNA]</scope>
    <source>
        <strain evidence="4 5">Sa1CUA4</strain>
    </source>
</reference>
<dbReference type="Proteomes" id="UP000602532">
    <property type="component" value="Unassembled WGS sequence"/>
</dbReference>
<evidence type="ECO:0000259" key="3">
    <source>
        <dbReference type="Pfam" id="PF13579"/>
    </source>
</evidence>